<reference evidence="3" key="1">
    <citation type="submission" date="2016-06" db="EMBL/GenBank/DDBJ databases">
        <authorList>
            <person name="Varghese N."/>
            <person name="Submissions Spin"/>
        </authorList>
    </citation>
    <scope>NUCLEOTIDE SEQUENCE [LARGE SCALE GENOMIC DNA]</scope>
    <source>
        <strain evidence="3">DSM 43819</strain>
    </source>
</reference>
<dbReference type="AlphaFoldDB" id="A0A1C5GYS3"/>
<organism evidence="2 3">
    <name type="scientific">Micromonospora inositola</name>
    <dbReference type="NCBI Taxonomy" id="47865"/>
    <lineage>
        <taxon>Bacteria</taxon>
        <taxon>Bacillati</taxon>
        <taxon>Actinomycetota</taxon>
        <taxon>Actinomycetes</taxon>
        <taxon>Micromonosporales</taxon>
        <taxon>Micromonosporaceae</taxon>
        <taxon>Micromonospora</taxon>
    </lineage>
</organism>
<protein>
    <submittedName>
        <fullName evidence="2">Uncharacterized protein</fullName>
    </submittedName>
</protein>
<evidence type="ECO:0000313" key="2">
    <source>
        <dbReference type="EMBL" id="SCG38952.1"/>
    </source>
</evidence>
<evidence type="ECO:0000313" key="3">
    <source>
        <dbReference type="Proteomes" id="UP000198221"/>
    </source>
</evidence>
<dbReference type="EMBL" id="LT607754">
    <property type="protein sequence ID" value="SCG38952.1"/>
    <property type="molecule type" value="Genomic_DNA"/>
</dbReference>
<keyword evidence="3" id="KW-1185">Reference proteome</keyword>
<feature type="region of interest" description="Disordered" evidence="1">
    <location>
        <begin position="225"/>
        <end position="245"/>
    </location>
</feature>
<dbReference type="Proteomes" id="UP000198221">
    <property type="component" value="Chromosome I"/>
</dbReference>
<proteinExistence type="predicted"/>
<name>A0A1C5GYS3_9ACTN</name>
<evidence type="ECO:0000256" key="1">
    <source>
        <dbReference type="SAM" id="MobiDB-lite"/>
    </source>
</evidence>
<gene>
    <name evidence="2" type="ORF">GA0070613_0589</name>
</gene>
<accession>A0A1C5GYS3</accession>
<sequence>MDLPAYELVAFFQVLSSMRQLRHESPAFPVLPGTRGWSYIGYVTVRRRALPIWLIAVLMFAGAGCGTGTSREPEQVEERLSQIAAEAGRPVYYLGPRFRDWPLTEVGADETGRVGAIYGTCLAVVDGCSPPLEVINQPLDPAAWSMAVGCSRLAPVRGVPALHFGGALVLLTGDSLVTVGVTGDDTATAIAVADQLREVGAELSRAALPPPDTAALQVVEAACGKNPGDTGRMEPDEGSEPVGDMRVPDFTVGQLGGGELRWAAHLGKPVVVVVGDVPYVLTGIERVLAVSASPRPAVIGLVWKPFGSKEAPAPIAEIEQEAGQVPVPVGYAAIPRPAVWFFDMAEVDAAQAGVIVFVNADGVVTRHVRTDATDDAIAAALERLAR</sequence>